<comment type="caution">
    <text evidence="9">The sequence shown here is derived from an EMBL/GenBank/DDBJ whole genome shotgun (WGS) entry which is preliminary data.</text>
</comment>
<evidence type="ECO:0000313" key="9">
    <source>
        <dbReference type="EMBL" id="GAA3855137.1"/>
    </source>
</evidence>
<feature type="transmembrane region" description="Helical" evidence="8">
    <location>
        <begin position="103"/>
        <end position="121"/>
    </location>
</feature>
<proteinExistence type="inferred from homology"/>
<gene>
    <name evidence="9" type="ORF">GCM10022404_02930</name>
</gene>
<reference evidence="10" key="1">
    <citation type="journal article" date="2019" name="Int. J. Syst. Evol. Microbiol.">
        <title>The Global Catalogue of Microorganisms (GCM) 10K type strain sequencing project: providing services to taxonomists for standard genome sequencing and annotation.</title>
        <authorList>
            <consortium name="The Broad Institute Genomics Platform"/>
            <consortium name="The Broad Institute Genome Sequencing Center for Infectious Disease"/>
            <person name="Wu L."/>
            <person name="Ma J."/>
        </authorList>
    </citation>
    <scope>NUCLEOTIDE SEQUENCE [LARGE SCALE GENOMIC DNA]</scope>
    <source>
        <strain evidence="10">JCM 17190</strain>
    </source>
</reference>
<keyword evidence="7 8" id="KW-0472">Membrane</keyword>
<keyword evidence="4 8" id="KW-1003">Cell membrane</keyword>
<dbReference type="EMBL" id="BAABDF010000002">
    <property type="protein sequence ID" value="GAA3855137.1"/>
    <property type="molecule type" value="Genomic_DNA"/>
</dbReference>
<evidence type="ECO:0000256" key="3">
    <source>
        <dbReference type="ARBA" id="ARBA00022448"/>
    </source>
</evidence>
<feature type="transmembrane region" description="Helical" evidence="8">
    <location>
        <begin position="74"/>
        <end position="91"/>
    </location>
</feature>
<name>A0ABP7JUF4_9RHOB</name>
<protein>
    <recommendedName>
        <fullName evidence="8">Probable membrane transporter protein</fullName>
    </recommendedName>
</protein>
<feature type="transmembrane region" description="Helical" evidence="8">
    <location>
        <begin position="47"/>
        <end position="68"/>
    </location>
</feature>
<evidence type="ECO:0000256" key="5">
    <source>
        <dbReference type="ARBA" id="ARBA00022692"/>
    </source>
</evidence>
<dbReference type="PANTHER" id="PTHR30269">
    <property type="entry name" value="TRANSMEMBRANE PROTEIN YFCA"/>
    <property type="match status" value="1"/>
</dbReference>
<evidence type="ECO:0000256" key="6">
    <source>
        <dbReference type="ARBA" id="ARBA00022989"/>
    </source>
</evidence>
<sequence length="222" mass="23164">MGAPVIAVPVIASFFDVKIAVALMVLPNFSTNIWQLWTYRSNSIPGMFRWVFAIAGAVGAILGTVMLVNFAASTLKAMIAAAVLGYVFLRVSRPNFAISTTLANRLAIPMGTLAGVLQGAAGVSAPVSVSFLNAMNLSRAVFIPTISLFFVAMTLVQIPLLVAVKVMTPQVLLLGIAALVPLSIGMPIGALAAKSISAKAFDRLVLILLVGLSLKLIADAVL</sequence>
<feature type="transmembrane region" description="Helical" evidence="8">
    <location>
        <begin position="6"/>
        <end position="26"/>
    </location>
</feature>
<keyword evidence="5 8" id="KW-0812">Transmembrane</keyword>
<dbReference type="Pfam" id="PF01925">
    <property type="entry name" value="TauE"/>
    <property type="match status" value="1"/>
</dbReference>
<keyword evidence="6 8" id="KW-1133">Transmembrane helix</keyword>
<evidence type="ECO:0000256" key="4">
    <source>
        <dbReference type="ARBA" id="ARBA00022475"/>
    </source>
</evidence>
<feature type="transmembrane region" description="Helical" evidence="8">
    <location>
        <begin position="171"/>
        <end position="192"/>
    </location>
</feature>
<feature type="transmembrane region" description="Helical" evidence="8">
    <location>
        <begin position="141"/>
        <end position="164"/>
    </location>
</feature>
<dbReference type="InterPro" id="IPR052017">
    <property type="entry name" value="TSUP"/>
</dbReference>
<evidence type="ECO:0000256" key="1">
    <source>
        <dbReference type="ARBA" id="ARBA00004651"/>
    </source>
</evidence>
<keyword evidence="3" id="KW-0813">Transport</keyword>
<keyword evidence="10" id="KW-1185">Reference proteome</keyword>
<dbReference type="Proteomes" id="UP001399917">
    <property type="component" value="Unassembled WGS sequence"/>
</dbReference>
<dbReference type="InterPro" id="IPR002781">
    <property type="entry name" value="TM_pro_TauE-like"/>
</dbReference>
<comment type="similarity">
    <text evidence="2 8">Belongs to the 4-toluene sulfonate uptake permease (TSUP) (TC 2.A.102) family.</text>
</comment>
<evidence type="ECO:0000256" key="7">
    <source>
        <dbReference type="ARBA" id="ARBA00023136"/>
    </source>
</evidence>
<organism evidence="9 10">
    <name type="scientific">Celeribacter arenosi</name>
    <dbReference type="NCBI Taxonomy" id="792649"/>
    <lineage>
        <taxon>Bacteria</taxon>
        <taxon>Pseudomonadati</taxon>
        <taxon>Pseudomonadota</taxon>
        <taxon>Alphaproteobacteria</taxon>
        <taxon>Rhodobacterales</taxon>
        <taxon>Roseobacteraceae</taxon>
        <taxon>Celeribacter</taxon>
    </lineage>
</organism>
<comment type="subcellular location">
    <subcellularLocation>
        <location evidence="1 8">Cell membrane</location>
        <topology evidence="1 8">Multi-pass membrane protein</topology>
    </subcellularLocation>
</comment>
<evidence type="ECO:0000313" key="10">
    <source>
        <dbReference type="Proteomes" id="UP001399917"/>
    </source>
</evidence>
<evidence type="ECO:0000256" key="8">
    <source>
        <dbReference type="RuleBase" id="RU363041"/>
    </source>
</evidence>
<evidence type="ECO:0000256" key="2">
    <source>
        <dbReference type="ARBA" id="ARBA00009142"/>
    </source>
</evidence>
<dbReference type="PANTHER" id="PTHR30269:SF32">
    <property type="entry name" value="MEMBRANE TRANSPORTER PROTEIN-RELATED"/>
    <property type="match status" value="1"/>
</dbReference>
<accession>A0ABP7JUF4</accession>